<name>A0ABQ7XZN2_BRANA</name>
<evidence type="ECO:0000313" key="3">
    <source>
        <dbReference type="Proteomes" id="UP000824890"/>
    </source>
</evidence>
<gene>
    <name evidence="2" type="ORF">HID58_088631</name>
</gene>
<feature type="region of interest" description="Disordered" evidence="1">
    <location>
        <begin position="35"/>
        <end position="58"/>
    </location>
</feature>
<evidence type="ECO:0000256" key="1">
    <source>
        <dbReference type="SAM" id="MobiDB-lite"/>
    </source>
</evidence>
<comment type="caution">
    <text evidence="2">The sequence shown here is derived from an EMBL/GenBank/DDBJ whole genome shotgun (WGS) entry which is preliminary data.</text>
</comment>
<reference evidence="2 3" key="1">
    <citation type="submission" date="2021-05" db="EMBL/GenBank/DDBJ databases">
        <title>Genome Assembly of Synthetic Allotetraploid Brassica napus Reveals Homoeologous Exchanges between Subgenomes.</title>
        <authorList>
            <person name="Davis J.T."/>
        </authorList>
    </citation>
    <scope>NUCLEOTIDE SEQUENCE [LARGE SCALE GENOMIC DNA]</scope>
    <source>
        <strain evidence="3">cv. Da-Ae</strain>
        <tissue evidence="2">Seedling</tissue>
    </source>
</reference>
<dbReference type="Proteomes" id="UP000824890">
    <property type="component" value="Unassembled WGS sequence"/>
</dbReference>
<protein>
    <submittedName>
        <fullName evidence="2">Uncharacterized protein</fullName>
    </submittedName>
</protein>
<accession>A0ABQ7XZN2</accession>
<dbReference type="PANTHER" id="PTHR45978:SF10">
    <property type="entry name" value="SPX DOMAIN-CONTAINING PROTEIN 1"/>
    <property type="match status" value="1"/>
</dbReference>
<organism evidence="2 3">
    <name type="scientific">Brassica napus</name>
    <name type="common">Rape</name>
    <dbReference type="NCBI Taxonomy" id="3708"/>
    <lineage>
        <taxon>Eukaryota</taxon>
        <taxon>Viridiplantae</taxon>
        <taxon>Streptophyta</taxon>
        <taxon>Embryophyta</taxon>
        <taxon>Tracheophyta</taxon>
        <taxon>Spermatophyta</taxon>
        <taxon>Magnoliopsida</taxon>
        <taxon>eudicotyledons</taxon>
        <taxon>Gunneridae</taxon>
        <taxon>Pentapetalae</taxon>
        <taxon>rosids</taxon>
        <taxon>malvids</taxon>
        <taxon>Brassicales</taxon>
        <taxon>Brassicaceae</taxon>
        <taxon>Brassiceae</taxon>
        <taxon>Brassica</taxon>
    </lineage>
</organism>
<sequence length="111" mass="12686">MVLLENYSAPNYTGLTQDTEELIKESESMLDRCCFPETPRRESDGTESADVQAEHKRKESLHMRSTIAALRVLKEIRSKSFTVSVFSLPPLQLNGVDETWKKIPLMEQEAK</sequence>
<keyword evidence="3" id="KW-1185">Reference proteome</keyword>
<evidence type="ECO:0000313" key="2">
    <source>
        <dbReference type="EMBL" id="KAH0860370.1"/>
    </source>
</evidence>
<proteinExistence type="predicted"/>
<dbReference type="EMBL" id="JAGKQM010000019">
    <property type="protein sequence ID" value="KAH0860370.1"/>
    <property type="molecule type" value="Genomic_DNA"/>
</dbReference>
<dbReference type="PANTHER" id="PTHR45978">
    <property type="entry name" value="SPX DOMAIN-CONTAINING PROTEIN 3"/>
    <property type="match status" value="1"/>
</dbReference>
<dbReference type="InterPro" id="IPR031142">
    <property type="entry name" value="SPX_prot"/>
</dbReference>